<sequence length="419" mass="47621">MSLNQTERYLPHTQSWATTTNTLETGTPPPKATMNDDDPPRDREPSRERIHSDSFQPNAPQQHVWPQNGQQQFGFPAFQSFAAYQQQAWMMAHFNAWQAYYASGAVQQPFHNTYGAVPGGFPASGNWNPPASAPPNPLEGFRPQDPGHQTTSNAPAHVPAKKSKPKGIPKDKKTTSSAQKHSSPKIPMPAPKPTDDYLAQSAQDNYVIDPPERMLVILDLNGTLIYRPNRHRPTHMIARPFLKPFLAYLFENFAVMVWSSARPENVKVLVNNALDHTLRDKLVAYWGRNSFKLAPEHYSQNVQVYKDLKLIWEDDTVQKHHPKYSSGGRFNQRNTILIDDTSLKAAAQPFNLLEIPEFEGLEEDPNPEVLREVAGYLEVLRMQHDVSRFIRIQPFHDDGRWQYDWEDDMAGGGVLLPQD</sequence>
<evidence type="ECO:0000259" key="3">
    <source>
        <dbReference type="PROSITE" id="PS50969"/>
    </source>
</evidence>
<keyword evidence="5" id="KW-1185">Reference proteome</keyword>
<organism evidence="4 5">
    <name type="scientific">Lophiotrema nucula</name>
    <dbReference type="NCBI Taxonomy" id="690887"/>
    <lineage>
        <taxon>Eukaryota</taxon>
        <taxon>Fungi</taxon>
        <taxon>Dikarya</taxon>
        <taxon>Ascomycota</taxon>
        <taxon>Pezizomycotina</taxon>
        <taxon>Dothideomycetes</taxon>
        <taxon>Pleosporomycetidae</taxon>
        <taxon>Pleosporales</taxon>
        <taxon>Lophiotremataceae</taxon>
        <taxon>Lophiotrema</taxon>
    </lineage>
</organism>
<feature type="region of interest" description="Disordered" evidence="2">
    <location>
        <begin position="1"/>
        <end position="68"/>
    </location>
</feature>
<dbReference type="GO" id="GO:0015031">
    <property type="term" value="P:protein transport"/>
    <property type="evidence" value="ECO:0007669"/>
    <property type="project" value="UniProtKB-KW"/>
</dbReference>
<comment type="function">
    <text evidence="1">Essential component of the TIM23 complex, a complex that mediates the translocation of transit peptide-containing proteins across the mitochondrial inner membrane.</text>
</comment>
<protein>
    <recommendedName>
        <fullName evidence="1">Mitochondrial import inner membrane translocase subunit TIM50</fullName>
    </recommendedName>
</protein>
<accession>A0A6A5ZIZ7</accession>
<keyword evidence="1" id="KW-0496">Mitochondrion</keyword>
<feature type="compositionally biased region" description="Polar residues" evidence="2">
    <location>
        <begin position="53"/>
        <end position="68"/>
    </location>
</feature>
<dbReference type="Pfam" id="PF03031">
    <property type="entry name" value="NIF"/>
    <property type="match status" value="1"/>
</dbReference>
<proteinExistence type="inferred from homology"/>
<dbReference type="InterPro" id="IPR036412">
    <property type="entry name" value="HAD-like_sf"/>
</dbReference>
<keyword evidence="1" id="KW-0811">Translocation</keyword>
<evidence type="ECO:0000313" key="5">
    <source>
        <dbReference type="Proteomes" id="UP000799770"/>
    </source>
</evidence>
<feature type="domain" description="FCP1 homology" evidence="3">
    <location>
        <begin position="209"/>
        <end position="380"/>
    </location>
</feature>
<dbReference type="EMBL" id="ML977316">
    <property type="protein sequence ID" value="KAF2118813.1"/>
    <property type="molecule type" value="Genomic_DNA"/>
</dbReference>
<dbReference type="GO" id="GO:0005744">
    <property type="term" value="C:TIM23 mitochondrial import inner membrane translocase complex"/>
    <property type="evidence" value="ECO:0007669"/>
    <property type="project" value="UniProtKB-UniRule"/>
</dbReference>
<keyword evidence="1" id="KW-0809">Transit peptide</keyword>
<evidence type="ECO:0000256" key="1">
    <source>
        <dbReference type="RuleBase" id="RU365079"/>
    </source>
</evidence>
<feature type="region of interest" description="Disordered" evidence="2">
    <location>
        <begin position="125"/>
        <end position="197"/>
    </location>
</feature>
<dbReference type="Gene3D" id="3.40.50.1000">
    <property type="entry name" value="HAD superfamily/HAD-like"/>
    <property type="match status" value="1"/>
</dbReference>
<dbReference type="InterPro" id="IPR023214">
    <property type="entry name" value="HAD_sf"/>
</dbReference>
<dbReference type="PANTHER" id="PTHR12210">
    <property type="entry name" value="DULLARD PROTEIN PHOSPHATASE"/>
    <property type="match status" value="1"/>
</dbReference>
<feature type="compositionally biased region" description="Basic and acidic residues" evidence="2">
    <location>
        <begin position="38"/>
        <end position="52"/>
    </location>
</feature>
<keyword evidence="1" id="KW-0813">Transport</keyword>
<keyword evidence="1" id="KW-0653">Protein transport</keyword>
<evidence type="ECO:0000313" key="4">
    <source>
        <dbReference type="EMBL" id="KAF2118813.1"/>
    </source>
</evidence>
<dbReference type="InterPro" id="IPR004274">
    <property type="entry name" value="FCP1_dom"/>
</dbReference>
<comment type="similarity">
    <text evidence="1">Belongs to the TIM50 family.</text>
</comment>
<dbReference type="InterPro" id="IPR050365">
    <property type="entry name" value="TIM50"/>
</dbReference>
<dbReference type="SMART" id="SM00577">
    <property type="entry name" value="CPDc"/>
    <property type="match status" value="1"/>
</dbReference>
<reference evidence="4" key="1">
    <citation type="journal article" date="2020" name="Stud. Mycol.">
        <title>101 Dothideomycetes genomes: a test case for predicting lifestyles and emergence of pathogens.</title>
        <authorList>
            <person name="Haridas S."/>
            <person name="Albert R."/>
            <person name="Binder M."/>
            <person name="Bloem J."/>
            <person name="Labutti K."/>
            <person name="Salamov A."/>
            <person name="Andreopoulos B."/>
            <person name="Baker S."/>
            <person name="Barry K."/>
            <person name="Bills G."/>
            <person name="Bluhm B."/>
            <person name="Cannon C."/>
            <person name="Castanera R."/>
            <person name="Culley D."/>
            <person name="Daum C."/>
            <person name="Ezra D."/>
            <person name="Gonzalez J."/>
            <person name="Henrissat B."/>
            <person name="Kuo A."/>
            <person name="Liang C."/>
            <person name="Lipzen A."/>
            <person name="Lutzoni F."/>
            <person name="Magnuson J."/>
            <person name="Mondo S."/>
            <person name="Nolan M."/>
            <person name="Ohm R."/>
            <person name="Pangilinan J."/>
            <person name="Park H.-J."/>
            <person name="Ramirez L."/>
            <person name="Alfaro M."/>
            <person name="Sun H."/>
            <person name="Tritt A."/>
            <person name="Yoshinaga Y."/>
            <person name="Zwiers L.-H."/>
            <person name="Turgeon B."/>
            <person name="Goodwin S."/>
            <person name="Spatafora J."/>
            <person name="Crous P."/>
            <person name="Grigoriev I."/>
        </authorList>
    </citation>
    <scope>NUCLEOTIDE SEQUENCE</scope>
    <source>
        <strain evidence="4">CBS 627.86</strain>
    </source>
</reference>
<gene>
    <name evidence="4" type="ORF">BDV96DRAFT_568495</name>
</gene>
<evidence type="ECO:0000256" key="2">
    <source>
        <dbReference type="SAM" id="MobiDB-lite"/>
    </source>
</evidence>
<feature type="compositionally biased region" description="Polar residues" evidence="2">
    <location>
        <begin position="1"/>
        <end position="17"/>
    </location>
</feature>
<name>A0A6A5ZIZ7_9PLEO</name>
<comment type="subcellular location">
    <subcellularLocation>
        <location evidence="1">Mitochondrion inner membrane</location>
        <topology evidence="1">Single-pass membrane protein</topology>
    </subcellularLocation>
</comment>
<dbReference type="PROSITE" id="PS50969">
    <property type="entry name" value="FCP1"/>
    <property type="match status" value="1"/>
</dbReference>
<dbReference type="Proteomes" id="UP000799770">
    <property type="component" value="Unassembled WGS sequence"/>
</dbReference>
<dbReference type="OrthoDB" id="1711508at2759"/>
<dbReference type="AlphaFoldDB" id="A0A6A5ZIZ7"/>
<dbReference type="SUPFAM" id="SSF56784">
    <property type="entry name" value="HAD-like"/>
    <property type="match status" value="1"/>
</dbReference>
<comment type="subunit">
    <text evidence="1">Component of the TIM23 complex.</text>
</comment>